<dbReference type="Proteomes" id="UP000240688">
    <property type="component" value="Segment"/>
</dbReference>
<reference evidence="2" key="1">
    <citation type="submission" date="2017-09" db="EMBL/GenBank/DDBJ databases">
        <authorList>
            <person name="Djurhuus A.M."/>
            <person name="Carstens A.B."/>
            <person name="Hansen L.H."/>
        </authorList>
    </citation>
    <scope>NUCLEOTIDE SEQUENCE [LARGE SCALE GENOMIC DNA]</scope>
</reference>
<organism evidence="1 2">
    <name type="scientific">Pseudomonas phage inbricus</name>
    <dbReference type="NCBI Taxonomy" id="2048976"/>
    <lineage>
        <taxon>Viruses</taxon>
        <taxon>Duplodnaviria</taxon>
        <taxon>Heunggongvirae</taxon>
        <taxon>Uroviricota</taxon>
        <taxon>Caudoviricetes</taxon>
        <taxon>Schitoviridae</taxon>
        <taxon>Rothmandenesvirinae</taxon>
        <taxon>Inbricusvirus</taxon>
        <taxon>Inbricusvirus inbricus</taxon>
    </lineage>
</organism>
<protein>
    <submittedName>
        <fullName evidence="1">Uncharacterized protein</fullName>
    </submittedName>
</protein>
<keyword evidence="2" id="KW-1185">Reference proteome</keyword>
<proteinExistence type="predicted"/>
<dbReference type="EMBL" id="MG018928">
    <property type="protein sequence ID" value="ATW58159.1"/>
    <property type="molecule type" value="Genomic_DNA"/>
</dbReference>
<evidence type="ECO:0000313" key="2">
    <source>
        <dbReference type="Proteomes" id="UP000240688"/>
    </source>
</evidence>
<name>A0A2H4P7L4_9CAUD</name>
<accession>A0A2H4P7L4</accession>
<evidence type="ECO:0000313" key="1">
    <source>
        <dbReference type="EMBL" id="ATW58159.1"/>
    </source>
</evidence>
<sequence>MKYKLRADAHGYPAETVVYDLKYHDYGLASDDTRYTGVEHKSMTLDPDGNYPSFTVPVHNLIPLE</sequence>
<gene>
    <name evidence="1" type="ORF">CNR35_00063</name>
</gene>